<dbReference type="Pfam" id="PF08238">
    <property type="entry name" value="Sel1"/>
    <property type="match status" value="15"/>
</dbReference>
<dbReference type="InterPro" id="IPR006597">
    <property type="entry name" value="Sel1-like"/>
</dbReference>
<dbReference type="InterPro" id="IPR050767">
    <property type="entry name" value="Sel1_AlgK"/>
</dbReference>
<comment type="similarity">
    <text evidence="1">Belongs to the sel-1 family.</text>
</comment>
<dbReference type="SMART" id="SM00671">
    <property type="entry name" value="SEL1"/>
    <property type="match status" value="13"/>
</dbReference>
<dbReference type="SUPFAM" id="SSF81901">
    <property type="entry name" value="HCP-like"/>
    <property type="match status" value="3"/>
</dbReference>
<protein>
    <submittedName>
        <fullName evidence="3">HCP-like protein</fullName>
    </submittedName>
</protein>
<dbReference type="OrthoDB" id="442451at2759"/>
<accession>A0A1Y2BI99</accession>
<dbReference type="PANTHER" id="PTHR11102:SF160">
    <property type="entry name" value="ERAD-ASSOCIATED E3 UBIQUITIN-PROTEIN LIGASE COMPONENT HRD3"/>
    <property type="match status" value="1"/>
</dbReference>
<dbReference type="PANTHER" id="PTHR11102">
    <property type="entry name" value="SEL-1-LIKE PROTEIN"/>
    <property type="match status" value="1"/>
</dbReference>
<keyword evidence="4" id="KW-1185">Reference proteome</keyword>
<feature type="compositionally biased region" description="Acidic residues" evidence="2">
    <location>
        <begin position="314"/>
        <end position="323"/>
    </location>
</feature>
<proteinExistence type="inferred from homology"/>
<feature type="compositionally biased region" description="Low complexity" evidence="2">
    <location>
        <begin position="121"/>
        <end position="140"/>
    </location>
</feature>
<evidence type="ECO:0000313" key="3">
    <source>
        <dbReference type="EMBL" id="ORY34519.1"/>
    </source>
</evidence>
<reference evidence="3" key="1">
    <citation type="submission" date="2016-08" db="EMBL/GenBank/DDBJ databases">
        <title>A Parts List for Fungal Cellulosomes Revealed by Comparative Genomics.</title>
        <authorList>
            <consortium name="DOE Joint Genome Institute"/>
            <person name="Haitjema C.H."/>
            <person name="Gilmore S.P."/>
            <person name="Henske J.K."/>
            <person name="Solomon K.V."/>
            <person name="De Groot R."/>
            <person name="Kuo A."/>
            <person name="Mondo S.J."/>
            <person name="Salamov A.A."/>
            <person name="Labutti K."/>
            <person name="Zhao Z."/>
            <person name="Chiniquy J."/>
            <person name="Barry K."/>
            <person name="Brewer H.M."/>
            <person name="Purvine S.O."/>
            <person name="Wright A.T."/>
            <person name="Boxma B."/>
            <person name="Van Alen T."/>
            <person name="Hackstein J.H."/>
            <person name="Baker S.E."/>
            <person name="Grigoriev I.V."/>
            <person name="O'Malley M.A."/>
        </authorList>
    </citation>
    <scope>NUCLEOTIDE SEQUENCE [LARGE SCALE GENOMIC DNA]</scope>
    <source>
        <strain evidence="3">G1</strain>
    </source>
</reference>
<feature type="region of interest" description="Disordered" evidence="2">
    <location>
        <begin position="226"/>
        <end position="283"/>
    </location>
</feature>
<feature type="region of interest" description="Disordered" evidence="2">
    <location>
        <begin position="81"/>
        <end position="140"/>
    </location>
</feature>
<gene>
    <name evidence="3" type="ORF">LY90DRAFT_704986</name>
</gene>
<dbReference type="EMBL" id="MCOG01000154">
    <property type="protein sequence ID" value="ORY34519.1"/>
    <property type="molecule type" value="Genomic_DNA"/>
</dbReference>
<evidence type="ECO:0000256" key="2">
    <source>
        <dbReference type="SAM" id="MobiDB-lite"/>
    </source>
</evidence>
<feature type="compositionally biased region" description="Low complexity" evidence="2">
    <location>
        <begin position="81"/>
        <end position="95"/>
    </location>
</feature>
<organism evidence="3 4">
    <name type="scientific">Neocallimastix californiae</name>
    <dbReference type="NCBI Taxonomy" id="1754190"/>
    <lineage>
        <taxon>Eukaryota</taxon>
        <taxon>Fungi</taxon>
        <taxon>Fungi incertae sedis</taxon>
        <taxon>Chytridiomycota</taxon>
        <taxon>Chytridiomycota incertae sedis</taxon>
        <taxon>Neocallimastigomycetes</taxon>
        <taxon>Neocallimastigales</taxon>
        <taxon>Neocallimastigaceae</taxon>
        <taxon>Neocallimastix</taxon>
    </lineage>
</organism>
<dbReference type="Gene3D" id="1.25.40.10">
    <property type="entry name" value="Tetratricopeptide repeat domain"/>
    <property type="match status" value="4"/>
</dbReference>
<feature type="compositionally biased region" description="Low complexity" evidence="2">
    <location>
        <begin position="303"/>
        <end position="313"/>
    </location>
</feature>
<dbReference type="AlphaFoldDB" id="A0A1Y2BI99"/>
<sequence>MAPLDVEKVKYINGTFQIDGEIIPKKEFVKEVAKYLKTTSEVYGVAQAQAGVAWCYKKGILHVIQDYKEELLKKSIGRSLSSRSNSSLSTSNSITTMTEERNIIPNEQQRRNSQHSISVRSSNSDATTSSTNTITNPVNINANVEDHLDESEPFLMDSNQPNEDIEEIRRLYNLSLIADEELHEHSVMDDDNENRSVHNTTNIILSPPIVPSQANMDIDYSTYSNLSSESLDNNEEDNKSVVPTPITPESISPQSSAPPSPSTPPRTVSLIPENDVLNNNSNIPELASTHYTQQESSNLLLSNSLNMSTNNPDNESDDDDNEPNIESIMSSISQSLDSLSNNNAVQREITVDENHNTIITHATATPVLTEITTSDSSSINEYRSQIRKILIYASKLKIPDHPIPGFKSIYSPIAGLNEEAAFSWYLKAAHNGNAIAQYRVGLYCSKGIKVAIPHGNDTFHIFNLLLPNEQESATWFRRSALQGYSKAQNRYGVCLEDGIGVPVNEREAFQWYMKAGKQGHGSAMNHLGWCYQKGIGVEADQKEAAYWYKNSAFHGFSKGQYNLAWCYEMGNGLPMDYKMATFWYECGAERGHAASQYNVGFSYEEGGIWGVERDGKKAVYWYRLAAEQDDLNAQNSLGRCYMDGTGVEKDYKEGLKWFLSAAEQGHANAQNNLGWWIHSKSQSFLWFLRAALQGLSCAQNNLAWCFQEGYGVEPDQKQAINWFQSAVNQNNLYSKTHLAWCYQNAIGVPENDKQAFEWYQDANEQNHIPARRILGWCYWYGVCVPEANREKAIELFEGLTDPVLNLSDEEKELLMSMDISFEDVSKKNKNNDDDDDWWFGKEAEERTLSSTFYTQGLFLKHGIRSEKNLEQAFRYFMVAAKKNYELAQFEVAMCYYDGIGIEPNPEEAEKWLNLAAKNRLKAATSFIRK</sequence>
<evidence type="ECO:0000313" key="4">
    <source>
        <dbReference type="Proteomes" id="UP000193920"/>
    </source>
</evidence>
<dbReference type="InterPro" id="IPR011990">
    <property type="entry name" value="TPR-like_helical_dom_sf"/>
</dbReference>
<feature type="region of interest" description="Disordered" evidence="2">
    <location>
        <begin position="303"/>
        <end position="325"/>
    </location>
</feature>
<comment type="caution">
    <text evidence="3">The sequence shown here is derived from an EMBL/GenBank/DDBJ whole genome shotgun (WGS) entry which is preliminary data.</text>
</comment>
<evidence type="ECO:0000256" key="1">
    <source>
        <dbReference type="ARBA" id="ARBA00038101"/>
    </source>
</evidence>
<dbReference type="Proteomes" id="UP000193920">
    <property type="component" value="Unassembled WGS sequence"/>
</dbReference>
<dbReference type="STRING" id="1754190.A0A1Y2BI99"/>
<name>A0A1Y2BI99_9FUNG</name>